<dbReference type="InterPro" id="IPR016102">
    <property type="entry name" value="Succinyl-CoA_synth-like"/>
</dbReference>
<dbReference type="GO" id="GO:0046872">
    <property type="term" value="F:metal ion binding"/>
    <property type="evidence" value="ECO:0007669"/>
    <property type="project" value="InterPro"/>
</dbReference>
<dbReference type="Pfam" id="PF13549">
    <property type="entry name" value="ATP-grasp_5"/>
    <property type="match status" value="1"/>
</dbReference>
<dbReference type="SUPFAM" id="SSF51735">
    <property type="entry name" value="NAD(P)-binding Rossmann-fold domains"/>
    <property type="match status" value="1"/>
</dbReference>
<evidence type="ECO:0000313" key="3">
    <source>
        <dbReference type="EMBL" id="SBS78596.1"/>
    </source>
</evidence>
<dbReference type="InterPro" id="IPR036291">
    <property type="entry name" value="NAD(P)-bd_dom_sf"/>
</dbReference>
<keyword evidence="1" id="KW-0067">ATP-binding</keyword>
<dbReference type="PANTHER" id="PTHR42793">
    <property type="entry name" value="COA BINDING DOMAIN CONTAINING PROTEIN"/>
    <property type="match status" value="1"/>
</dbReference>
<accession>A0A1Y5PIN3</accession>
<dbReference type="EMBL" id="FLQS01000056">
    <property type="protein sequence ID" value="SBS78596.1"/>
    <property type="molecule type" value="Genomic_DNA"/>
</dbReference>
<keyword evidence="1" id="KW-0547">Nucleotide-binding</keyword>
<evidence type="ECO:0000259" key="2">
    <source>
        <dbReference type="PROSITE" id="PS50975"/>
    </source>
</evidence>
<dbReference type="SMART" id="SM00881">
    <property type="entry name" value="CoA_binding"/>
    <property type="match status" value="1"/>
</dbReference>
<protein>
    <submittedName>
        <fullName evidence="3">CoA-binding domain protein</fullName>
    </submittedName>
</protein>
<dbReference type="InterPro" id="IPR003781">
    <property type="entry name" value="CoA-bd"/>
</dbReference>
<gene>
    <name evidence="3" type="ORF">MHPYR_60084</name>
</gene>
<dbReference type="AlphaFoldDB" id="A0A1Y5PIN3"/>
<organism evidence="3">
    <name type="scientific">uncultured Mycobacterium sp</name>
    <dbReference type="NCBI Taxonomy" id="171292"/>
    <lineage>
        <taxon>Bacteria</taxon>
        <taxon>Bacillati</taxon>
        <taxon>Actinomycetota</taxon>
        <taxon>Actinomycetes</taxon>
        <taxon>Mycobacteriales</taxon>
        <taxon>Mycobacteriaceae</taxon>
        <taxon>Mycobacterium</taxon>
        <taxon>environmental samples</taxon>
    </lineage>
</organism>
<dbReference type="Gene3D" id="3.40.50.261">
    <property type="entry name" value="Succinyl-CoA synthetase domains"/>
    <property type="match status" value="2"/>
</dbReference>
<reference evidence="3" key="1">
    <citation type="submission" date="2016-03" db="EMBL/GenBank/DDBJ databases">
        <authorList>
            <person name="Ploux O."/>
        </authorList>
    </citation>
    <scope>NUCLEOTIDE SEQUENCE</scope>
    <source>
        <strain evidence="3">UC10</strain>
    </source>
</reference>
<evidence type="ECO:0000256" key="1">
    <source>
        <dbReference type="PROSITE-ProRule" id="PRU00409"/>
    </source>
</evidence>
<dbReference type="InterPro" id="IPR013815">
    <property type="entry name" value="ATP_grasp_subdomain_1"/>
</dbReference>
<feature type="domain" description="ATP-grasp" evidence="2">
    <location>
        <begin position="486"/>
        <end position="684"/>
    </location>
</feature>
<dbReference type="InterPro" id="IPR032875">
    <property type="entry name" value="Succ_CoA_lig_flav_dom"/>
</dbReference>
<dbReference type="InterPro" id="IPR011761">
    <property type="entry name" value="ATP-grasp"/>
</dbReference>
<dbReference type="Pfam" id="PF13607">
    <property type="entry name" value="Succ_CoA_lig"/>
    <property type="match status" value="1"/>
</dbReference>
<dbReference type="PANTHER" id="PTHR42793:SF4">
    <property type="entry name" value="BLL6376 PROTEIN"/>
    <property type="match status" value="1"/>
</dbReference>
<proteinExistence type="predicted"/>
<dbReference type="Gene3D" id="3.40.50.720">
    <property type="entry name" value="NAD(P)-binding Rossmann-like Domain"/>
    <property type="match status" value="1"/>
</dbReference>
<dbReference type="Gene3D" id="3.30.470.20">
    <property type="entry name" value="ATP-grasp fold, B domain"/>
    <property type="match status" value="1"/>
</dbReference>
<dbReference type="Pfam" id="PF13380">
    <property type="entry name" value="CoA_binding_2"/>
    <property type="match status" value="1"/>
</dbReference>
<dbReference type="SUPFAM" id="SSF56059">
    <property type="entry name" value="Glutathione synthetase ATP-binding domain-like"/>
    <property type="match status" value="1"/>
</dbReference>
<name>A0A1Y5PIN3_9MYCO</name>
<dbReference type="PROSITE" id="PS50975">
    <property type="entry name" value="ATP_GRASP"/>
    <property type="match status" value="1"/>
</dbReference>
<dbReference type="SUPFAM" id="SSF52210">
    <property type="entry name" value="Succinyl-CoA synthetase domains"/>
    <property type="match status" value="2"/>
</dbReference>
<dbReference type="Gene3D" id="3.30.1490.20">
    <property type="entry name" value="ATP-grasp fold, A domain"/>
    <property type="match status" value="1"/>
</dbReference>
<dbReference type="GO" id="GO:0005524">
    <property type="term" value="F:ATP binding"/>
    <property type="evidence" value="ECO:0007669"/>
    <property type="project" value="UniProtKB-UniRule"/>
</dbReference>
<sequence>MTDCRRAAVAAMLEARSVALVGASPRPGSFGERMIIEARRSSARMHLVNPRYDNIDGIACAPSLAALDEPVDLVLLGVPDTALSDELKAAAAVGARSAVIFGSAHGAALRQAVAATAAEAGMAVCGAGCMGFVNNATGLRALGYLEPDPLPPGGVSLVTHSGSAFSTILRAGRGFGFRLAISSGQELVTDTADYLDYIVEDPDTTLIALLLETPRSVGRLRAGLYRAAERDVPVVILPVGHSPRGRAMVAAHSGALAGDAAGWAAFCADTGTVRVSDMAEFTDTIELFEAGRRRRPGSHGIATVHDSGAERALCADIAHDLAVDFAELAAPTLAAVGELLDEGLAPGNPLDVWGTGADTRELFGGCLRALVEDPGVAVTALAVDLVTEFDDDTAYADAILDVAATNGSPLAVLASVPSAIDPPTAKRLRSNGIPVLEGARSGIAALGHLARWPLPVSTEAPEIDAERAQRWATRLAEPGWDAPTAFALLADYGIPVTRSRTANDATEALAAAETLGYPVALKTQGSEHKSDVGGVALGIPDAESLRAAYQEMAGRLGSTVSIDAMAPAGVEISVGVVRDDNFGPLVVVAAGGTLVELLADRAVACAPVSLETAVALLRSLHTAPLLTGWRGAPPVGMAALADAVVGFSQLAIELGEHLDAVEANPVIASATGVVAVDALVIPRVR</sequence>